<protein>
    <recommendedName>
        <fullName evidence="2">Vint domain-containing protein</fullName>
    </recommendedName>
</protein>
<evidence type="ECO:0000259" key="2">
    <source>
        <dbReference type="Pfam" id="PF14623"/>
    </source>
</evidence>
<dbReference type="GeneID" id="89973331"/>
<keyword evidence="4" id="KW-1185">Reference proteome</keyword>
<feature type="domain" description="Vint" evidence="2">
    <location>
        <begin position="109"/>
        <end position="273"/>
    </location>
</feature>
<accession>A0AAV9NRI9</accession>
<organism evidence="3 4">
    <name type="scientific">Exophiala bonariae</name>
    <dbReference type="NCBI Taxonomy" id="1690606"/>
    <lineage>
        <taxon>Eukaryota</taxon>
        <taxon>Fungi</taxon>
        <taxon>Dikarya</taxon>
        <taxon>Ascomycota</taxon>
        <taxon>Pezizomycotina</taxon>
        <taxon>Eurotiomycetes</taxon>
        <taxon>Chaetothyriomycetidae</taxon>
        <taxon>Chaetothyriales</taxon>
        <taxon>Herpotrichiellaceae</taxon>
        <taxon>Exophiala</taxon>
    </lineage>
</organism>
<dbReference type="Gene3D" id="2.170.16.10">
    <property type="entry name" value="Hedgehog/Intein (Hint) domain"/>
    <property type="match status" value="1"/>
</dbReference>
<proteinExistence type="predicted"/>
<dbReference type="CDD" id="cd00081">
    <property type="entry name" value="Hint"/>
    <property type="match status" value="1"/>
</dbReference>
<evidence type="ECO:0000313" key="3">
    <source>
        <dbReference type="EMBL" id="KAK5063077.1"/>
    </source>
</evidence>
<evidence type="ECO:0000256" key="1">
    <source>
        <dbReference type="SAM" id="MobiDB-lite"/>
    </source>
</evidence>
<dbReference type="RefSeq" id="XP_064711349.1">
    <property type="nucleotide sequence ID" value="XM_064848725.1"/>
</dbReference>
<evidence type="ECO:0000313" key="4">
    <source>
        <dbReference type="Proteomes" id="UP001358417"/>
    </source>
</evidence>
<dbReference type="AlphaFoldDB" id="A0AAV9NRI9"/>
<name>A0AAV9NRI9_9EURO</name>
<feature type="compositionally biased region" description="Polar residues" evidence="1">
    <location>
        <begin position="41"/>
        <end position="58"/>
    </location>
</feature>
<dbReference type="SUPFAM" id="SSF51294">
    <property type="entry name" value="Hedgehog/intein (Hint) domain"/>
    <property type="match status" value="1"/>
</dbReference>
<dbReference type="InterPro" id="IPR036844">
    <property type="entry name" value="Hint_dom_sf"/>
</dbReference>
<dbReference type="Pfam" id="PF14623">
    <property type="entry name" value="Vint"/>
    <property type="match status" value="1"/>
</dbReference>
<dbReference type="Proteomes" id="UP001358417">
    <property type="component" value="Unassembled WGS sequence"/>
</dbReference>
<feature type="compositionally biased region" description="Basic and acidic residues" evidence="1">
    <location>
        <begin position="29"/>
        <end position="38"/>
    </location>
</feature>
<sequence>MPESRIPVASRKRTGNKFWRRISIKFTQRGEKPEESRLVKVTTTSAPKDQQPIKNTTKSVPKNMQIAAKDQLAVSGDHDSSGKSSDHRTPNQLAASYYYNMVASQGVDGCFGGESLVHMDGGATKPVKELKKGDLVQCNDEGEIAEVKCVLVQQVAGGTKAMVKFENGLVITPMHPIMSEGVWALPKDMQDSHQVDAKRVFNFLLDKQHTIVVNGVVCSALGHHRKGHTWHPFWGNWHQVMSCMRRVDEVGFENGSVEIAGTVRDQKSGTVYGFRCIDGTVVAQESK</sequence>
<dbReference type="EMBL" id="JAVRRD010000002">
    <property type="protein sequence ID" value="KAK5063077.1"/>
    <property type="molecule type" value="Genomic_DNA"/>
</dbReference>
<comment type="caution">
    <text evidence="3">The sequence shown here is derived from an EMBL/GenBank/DDBJ whole genome shotgun (WGS) entry which is preliminary data.</text>
</comment>
<feature type="region of interest" description="Disordered" evidence="1">
    <location>
        <begin position="29"/>
        <end position="58"/>
    </location>
</feature>
<reference evidence="3 4" key="1">
    <citation type="submission" date="2023-08" db="EMBL/GenBank/DDBJ databases">
        <title>Black Yeasts Isolated from many extreme environments.</title>
        <authorList>
            <person name="Coleine C."/>
            <person name="Stajich J.E."/>
            <person name="Selbmann L."/>
        </authorList>
    </citation>
    <scope>NUCLEOTIDE SEQUENCE [LARGE SCALE GENOMIC DNA]</scope>
    <source>
        <strain evidence="3 4">CCFEE 5792</strain>
    </source>
</reference>
<gene>
    <name evidence="3" type="ORF">LTR84_005153</name>
</gene>
<dbReference type="InterPro" id="IPR039510">
    <property type="entry name" value="Vint_dom"/>
</dbReference>